<dbReference type="OrthoDB" id="10250354at2759"/>
<dbReference type="InterPro" id="IPR051948">
    <property type="entry name" value="Hsp70_co-chaperone_J-domain"/>
</dbReference>
<dbReference type="VEuPathDB" id="FungiDB:VP01_2325g2"/>
<dbReference type="GO" id="GO:0036503">
    <property type="term" value="P:ERAD pathway"/>
    <property type="evidence" value="ECO:0007669"/>
    <property type="project" value="TreeGrafter"/>
</dbReference>
<feature type="region of interest" description="Disordered" evidence="2">
    <location>
        <begin position="403"/>
        <end position="422"/>
    </location>
</feature>
<evidence type="ECO:0000256" key="2">
    <source>
        <dbReference type="SAM" id="MobiDB-lite"/>
    </source>
</evidence>
<dbReference type="CDD" id="cd06257">
    <property type="entry name" value="DnaJ"/>
    <property type="match status" value="1"/>
</dbReference>
<evidence type="ECO:0000256" key="1">
    <source>
        <dbReference type="ARBA" id="ARBA00023186"/>
    </source>
</evidence>
<dbReference type="EMBL" id="LAVV01007198">
    <property type="protein sequence ID" value="KNZ56758.1"/>
    <property type="molecule type" value="Genomic_DNA"/>
</dbReference>
<dbReference type="PRINTS" id="PR00625">
    <property type="entry name" value="JDOMAIN"/>
</dbReference>
<keyword evidence="3" id="KW-0472">Membrane</keyword>
<dbReference type="SUPFAM" id="SSF46565">
    <property type="entry name" value="Chaperone J-domain"/>
    <property type="match status" value="1"/>
</dbReference>
<comment type="caution">
    <text evidence="5">The sequence shown here is derived from an EMBL/GenBank/DDBJ whole genome shotgun (WGS) entry which is preliminary data.</text>
</comment>
<proteinExistence type="predicted"/>
<organism evidence="5 6">
    <name type="scientific">Puccinia sorghi</name>
    <dbReference type="NCBI Taxonomy" id="27349"/>
    <lineage>
        <taxon>Eukaryota</taxon>
        <taxon>Fungi</taxon>
        <taxon>Dikarya</taxon>
        <taxon>Basidiomycota</taxon>
        <taxon>Pucciniomycotina</taxon>
        <taxon>Pucciniomycetes</taxon>
        <taxon>Pucciniales</taxon>
        <taxon>Pucciniaceae</taxon>
        <taxon>Puccinia</taxon>
    </lineage>
</organism>
<evidence type="ECO:0000256" key="3">
    <source>
        <dbReference type="SAM" id="Phobius"/>
    </source>
</evidence>
<evidence type="ECO:0000313" key="5">
    <source>
        <dbReference type="EMBL" id="KNZ56758.1"/>
    </source>
</evidence>
<dbReference type="PANTHER" id="PTHR44360">
    <property type="entry name" value="DNAJ HOMOLOG SUBFAMILY B MEMBER 9"/>
    <property type="match status" value="1"/>
</dbReference>
<keyword evidence="1" id="KW-0143">Chaperone</keyword>
<dbReference type="GO" id="GO:0005783">
    <property type="term" value="C:endoplasmic reticulum"/>
    <property type="evidence" value="ECO:0007669"/>
    <property type="project" value="TreeGrafter"/>
</dbReference>
<dbReference type="AlphaFoldDB" id="A0A0L6V7M4"/>
<name>A0A0L6V7M4_9BASI</name>
<keyword evidence="6" id="KW-1185">Reference proteome</keyword>
<dbReference type="STRING" id="27349.A0A0L6V7M4"/>
<dbReference type="InterPro" id="IPR036869">
    <property type="entry name" value="J_dom_sf"/>
</dbReference>
<dbReference type="InterPro" id="IPR001623">
    <property type="entry name" value="DnaJ_domain"/>
</dbReference>
<feature type="transmembrane region" description="Helical" evidence="3">
    <location>
        <begin position="290"/>
        <end position="317"/>
    </location>
</feature>
<gene>
    <name evidence="5" type="ORF">VP01_2325g2</name>
</gene>
<feature type="domain" description="J" evidence="4">
    <location>
        <begin position="107"/>
        <end position="213"/>
    </location>
</feature>
<protein>
    <recommendedName>
        <fullName evidence="4">J domain-containing protein</fullName>
    </recommendedName>
</protein>
<accession>A0A0L6V7M4</accession>
<feature type="compositionally biased region" description="Polar residues" evidence="2">
    <location>
        <begin position="413"/>
        <end position="422"/>
    </location>
</feature>
<keyword evidence="3" id="KW-1133">Transmembrane helix</keyword>
<sequence length="471" mass="53266">MASAYVAHLGDFSTFLSFFGWWFLPGYASSIVLNVFYRIFPSWRPAAPPPDSTSGNEKPLYNPIHELQKSECDRRYRHHRSIAHGLVIGLYLGYTLIGDYRKQSGQNYYSILGIQSNSLAFNSTTTQSIPANLNVVRSQITRGNLLDEAALKSHWRKLARSFHPDKLNPPAGLRTEGEIAEWKSNVESKFIHMREAYETLNDYAKQWAYDRFGPAILQWKNCITVREYLFEGIKHTGPFYAFSGSSLMLVGALRKTVAGAFVSTATCFWLSEILMQSSWRWTKIQWRWTILLLVIGLEAMILTSTSLTSVSLVLSLIFPNRAPFEHIELLRQCFIAGSCIATQLSGILYPAPEQMEKNRSIEKAIQPMFGLVDQLHEYSSLANVELIKLMFNDLHPIIRTSGEEISSDKSEESNPGTEANQVLPSQNLELQKVISEVKSKMLDTFCDLKLQSDPSGQAAWIQAIRSQNSTD</sequence>
<evidence type="ECO:0000313" key="6">
    <source>
        <dbReference type="Proteomes" id="UP000037035"/>
    </source>
</evidence>
<dbReference type="PANTHER" id="PTHR44360:SF1">
    <property type="entry name" value="DNAJ HOMOLOG SUBFAMILY B MEMBER 9"/>
    <property type="match status" value="1"/>
</dbReference>
<feature type="transmembrane region" description="Helical" evidence="3">
    <location>
        <begin position="12"/>
        <end position="37"/>
    </location>
</feature>
<dbReference type="GO" id="GO:0051087">
    <property type="term" value="F:protein-folding chaperone binding"/>
    <property type="evidence" value="ECO:0007669"/>
    <property type="project" value="TreeGrafter"/>
</dbReference>
<dbReference type="GO" id="GO:0051787">
    <property type="term" value="F:misfolded protein binding"/>
    <property type="evidence" value="ECO:0007669"/>
    <property type="project" value="TreeGrafter"/>
</dbReference>
<dbReference type="Proteomes" id="UP000037035">
    <property type="component" value="Unassembled WGS sequence"/>
</dbReference>
<dbReference type="SMART" id="SM00271">
    <property type="entry name" value="DnaJ"/>
    <property type="match status" value="1"/>
</dbReference>
<reference evidence="5 6" key="1">
    <citation type="submission" date="2015-08" db="EMBL/GenBank/DDBJ databases">
        <title>Next Generation Sequencing and Analysis of the Genome of Puccinia sorghi L Schw, the Causal Agent of Maize Common Rust.</title>
        <authorList>
            <person name="Rochi L."/>
            <person name="Burguener G."/>
            <person name="Darino M."/>
            <person name="Turjanski A."/>
            <person name="Kreff E."/>
            <person name="Dieguez M.J."/>
            <person name="Sacco F."/>
        </authorList>
    </citation>
    <scope>NUCLEOTIDE SEQUENCE [LARGE SCALE GENOMIC DNA]</scope>
    <source>
        <strain evidence="5 6">RO10H11247</strain>
    </source>
</reference>
<keyword evidence="3" id="KW-0812">Transmembrane</keyword>
<dbReference type="Gene3D" id="1.10.287.110">
    <property type="entry name" value="DnaJ domain"/>
    <property type="match status" value="1"/>
</dbReference>
<dbReference type="PROSITE" id="PS50076">
    <property type="entry name" value="DNAJ_2"/>
    <property type="match status" value="1"/>
</dbReference>
<evidence type="ECO:0000259" key="4">
    <source>
        <dbReference type="PROSITE" id="PS50076"/>
    </source>
</evidence>